<name>R7ZE28_LYSSH</name>
<evidence type="ECO:0000313" key="1">
    <source>
        <dbReference type="EMBL" id="EON72261.1"/>
    </source>
</evidence>
<dbReference type="HOGENOM" id="CLU_2601821_0_0_9"/>
<protein>
    <submittedName>
        <fullName evidence="1">Uncharacterized protein</fullName>
    </submittedName>
</protein>
<evidence type="ECO:0000313" key="2">
    <source>
        <dbReference type="Proteomes" id="UP000013911"/>
    </source>
</evidence>
<organism evidence="1 2">
    <name type="scientific">Lysinibacillus sphaericus OT4b.31</name>
    <dbReference type="NCBI Taxonomy" id="1285586"/>
    <lineage>
        <taxon>Bacteria</taxon>
        <taxon>Bacillati</taxon>
        <taxon>Bacillota</taxon>
        <taxon>Bacilli</taxon>
        <taxon>Bacillales</taxon>
        <taxon>Bacillaceae</taxon>
        <taxon>Lysinibacillus</taxon>
    </lineage>
</organism>
<dbReference type="AlphaFoldDB" id="R7ZE28"/>
<reference evidence="1 2" key="1">
    <citation type="submission" date="2013-04" db="EMBL/GenBank/DDBJ databases">
        <title>Draft genome of the heavy metal tolerant bacterium Lysinibacillus sphaericus strain OT4b.31.</title>
        <authorList>
            <person name="Pena-Montenegro T.D."/>
            <person name="Dussan J."/>
        </authorList>
    </citation>
    <scope>NUCLEOTIDE SEQUENCE [LARGE SCALE GENOMIC DNA]</scope>
    <source>
        <strain evidence="1 2">OT4b.31</strain>
    </source>
</reference>
<dbReference type="PATRIC" id="fig|1285586.5.peg.2403"/>
<dbReference type="Proteomes" id="UP000013911">
    <property type="component" value="Unassembled WGS sequence"/>
</dbReference>
<dbReference type="EMBL" id="AQPX01000018">
    <property type="protein sequence ID" value="EON72261.1"/>
    <property type="molecule type" value="Genomic_DNA"/>
</dbReference>
<proteinExistence type="predicted"/>
<accession>R7ZE28</accession>
<gene>
    <name evidence="1" type="ORF">H131_11818</name>
</gene>
<sequence length="79" mass="9408">MIIMREKAEKMLIELYDFTIRGNKSSAQINREDDYQWREDLRTIDYLVEKRLIEKKAATGFVIIKLTSHGIDFVEDELI</sequence>
<comment type="caution">
    <text evidence="1">The sequence shown here is derived from an EMBL/GenBank/DDBJ whole genome shotgun (WGS) entry which is preliminary data.</text>
</comment>